<dbReference type="AlphaFoldDB" id="A0A7J8C9S2"/>
<dbReference type="Proteomes" id="UP000550707">
    <property type="component" value="Unassembled WGS sequence"/>
</dbReference>
<accession>A0A7J8C9S2</accession>
<evidence type="ECO:0000313" key="1">
    <source>
        <dbReference type="EMBL" id="KAF6407608.1"/>
    </source>
</evidence>
<sequence>MTRDLSGRRRQCCPSPLVAAALCTLCRVSTGT</sequence>
<gene>
    <name evidence="1" type="ORF">HJG59_013249</name>
</gene>
<comment type="caution">
    <text evidence="1">The sequence shown here is derived from an EMBL/GenBank/DDBJ whole genome shotgun (WGS) entry which is preliminary data.</text>
</comment>
<dbReference type="EMBL" id="JACASF010000021">
    <property type="protein sequence ID" value="KAF6407608.1"/>
    <property type="molecule type" value="Genomic_DNA"/>
</dbReference>
<protein>
    <submittedName>
        <fullName evidence="1">NAD(P)H quinone dehydrogenase 1</fullName>
    </submittedName>
</protein>
<keyword evidence="2" id="KW-1185">Reference proteome</keyword>
<name>A0A7J8C9S2_MOLMO</name>
<reference evidence="1 2" key="1">
    <citation type="journal article" date="2020" name="Nature">
        <title>Six reference-quality genomes reveal evolution of bat adaptations.</title>
        <authorList>
            <person name="Jebb D."/>
            <person name="Huang Z."/>
            <person name="Pippel M."/>
            <person name="Hughes G.M."/>
            <person name="Lavrichenko K."/>
            <person name="Devanna P."/>
            <person name="Winkler S."/>
            <person name="Jermiin L.S."/>
            <person name="Skirmuntt E.C."/>
            <person name="Katzourakis A."/>
            <person name="Burkitt-Gray L."/>
            <person name="Ray D.A."/>
            <person name="Sullivan K.A.M."/>
            <person name="Roscito J.G."/>
            <person name="Kirilenko B.M."/>
            <person name="Davalos L.M."/>
            <person name="Corthals A.P."/>
            <person name="Power M.L."/>
            <person name="Jones G."/>
            <person name="Ransome R.D."/>
            <person name="Dechmann D.K.N."/>
            <person name="Locatelli A.G."/>
            <person name="Puechmaille S.J."/>
            <person name="Fedrigo O."/>
            <person name="Jarvis E.D."/>
            <person name="Hiller M."/>
            <person name="Vernes S.C."/>
            <person name="Myers E.W."/>
            <person name="Teeling E.C."/>
        </authorList>
    </citation>
    <scope>NUCLEOTIDE SEQUENCE [LARGE SCALE GENOMIC DNA]</scope>
    <source>
        <strain evidence="1">MMolMol1</strain>
        <tissue evidence="1">Muscle</tissue>
    </source>
</reference>
<organism evidence="1 2">
    <name type="scientific">Molossus molossus</name>
    <name type="common">Pallas' mastiff bat</name>
    <name type="synonym">Vespertilio molossus</name>
    <dbReference type="NCBI Taxonomy" id="27622"/>
    <lineage>
        <taxon>Eukaryota</taxon>
        <taxon>Metazoa</taxon>
        <taxon>Chordata</taxon>
        <taxon>Craniata</taxon>
        <taxon>Vertebrata</taxon>
        <taxon>Euteleostomi</taxon>
        <taxon>Mammalia</taxon>
        <taxon>Eutheria</taxon>
        <taxon>Laurasiatheria</taxon>
        <taxon>Chiroptera</taxon>
        <taxon>Yangochiroptera</taxon>
        <taxon>Molossidae</taxon>
        <taxon>Molossus</taxon>
    </lineage>
</organism>
<proteinExistence type="predicted"/>
<evidence type="ECO:0000313" key="2">
    <source>
        <dbReference type="Proteomes" id="UP000550707"/>
    </source>
</evidence>